<dbReference type="EMBL" id="MDYM01000002">
    <property type="protein sequence ID" value="OQD69865.1"/>
    <property type="molecule type" value="Genomic_DNA"/>
</dbReference>
<reference evidence="2" key="1">
    <citation type="journal article" date="2017" name="Nat. Microbiol.">
        <title>Global analysis of biosynthetic gene clusters reveals vast potential of secondary metabolite production in Penicillium species.</title>
        <authorList>
            <person name="Nielsen J.C."/>
            <person name="Grijseels S."/>
            <person name="Prigent S."/>
            <person name="Ji B."/>
            <person name="Dainat J."/>
            <person name="Nielsen K.F."/>
            <person name="Frisvad J.C."/>
            <person name="Workman M."/>
            <person name="Nielsen J."/>
        </authorList>
    </citation>
    <scope>NUCLEOTIDE SEQUENCE [LARGE SCALE GENOMIC DNA]</scope>
    <source>
        <strain evidence="2">IBT 4502</strain>
    </source>
</reference>
<evidence type="ECO:0000313" key="1">
    <source>
        <dbReference type="EMBL" id="OQD69865.1"/>
    </source>
</evidence>
<dbReference type="Proteomes" id="UP000191408">
    <property type="component" value="Unassembled WGS sequence"/>
</dbReference>
<evidence type="ECO:0000313" key="2">
    <source>
        <dbReference type="Proteomes" id="UP000191408"/>
    </source>
</evidence>
<dbReference type="Gene3D" id="3.30.460.40">
    <property type="match status" value="1"/>
</dbReference>
<organism evidence="1 2">
    <name type="scientific">Penicillium polonicum</name>
    <dbReference type="NCBI Taxonomy" id="60169"/>
    <lineage>
        <taxon>Eukaryota</taxon>
        <taxon>Fungi</taxon>
        <taxon>Dikarya</taxon>
        <taxon>Ascomycota</taxon>
        <taxon>Pezizomycotina</taxon>
        <taxon>Eurotiomycetes</taxon>
        <taxon>Eurotiomycetidae</taxon>
        <taxon>Eurotiales</taxon>
        <taxon>Aspergillaceae</taxon>
        <taxon>Penicillium</taxon>
    </lineage>
</organism>
<keyword evidence="2" id="KW-1185">Reference proteome</keyword>
<dbReference type="InterPro" id="IPR043519">
    <property type="entry name" value="NT_sf"/>
</dbReference>
<name>A0A1V6NYQ8_PENPO</name>
<gene>
    <name evidence="1" type="ORF">PENPOL_c002G03108</name>
</gene>
<protein>
    <recommendedName>
        <fullName evidence="3">Nucleotidyl transferase AbiEii/AbiGii toxin family protein</fullName>
    </recommendedName>
</protein>
<dbReference type="OrthoDB" id="5419802at2759"/>
<accession>A0A1V6NYQ8</accession>
<dbReference type="Pfam" id="PF08843">
    <property type="entry name" value="AbiEii"/>
    <property type="match status" value="1"/>
</dbReference>
<comment type="caution">
    <text evidence="1">The sequence shown here is derived from an EMBL/GenBank/DDBJ whole genome shotgun (WGS) entry which is preliminary data.</text>
</comment>
<dbReference type="AlphaFoldDB" id="A0A1V6NYQ8"/>
<dbReference type="SUPFAM" id="SSF81301">
    <property type="entry name" value="Nucleotidyltransferase"/>
    <property type="match status" value="1"/>
</dbReference>
<dbReference type="InterPro" id="IPR014942">
    <property type="entry name" value="AbiEii"/>
</dbReference>
<evidence type="ECO:0008006" key="3">
    <source>
        <dbReference type="Google" id="ProtNLM"/>
    </source>
</evidence>
<sequence length="233" mass="26313">MPVLLQTQLEHVAATIAQRLDTLKIDYAMMGGAAVCLMAPDPQRATEDVDLVIRVDHRSITADLLTNKLLTCFPSDFASVNQFGHNIPGYKLRLPGGAVRLVELEVFDHQSWPNRPQYDLQNAARVTQNINGYPVKIFSAEWIIREKIRSQYQRHGAKQAVDLQDVENLLSYAIPGTSELNFDGEQELQDALATLLKRKPKLRSDLKEVIQCQAIFHNYGIASDIPNDEDFER</sequence>
<proteinExistence type="predicted"/>